<dbReference type="Pfam" id="PF21788">
    <property type="entry name" value="TNP-like_GBD"/>
    <property type="match status" value="1"/>
</dbReference>
<feature type="domain" description="Transposable element P transposase-like GTP-binding insertion" evidence="1">
    <location>
        <begin position="51"/>
        <end position="99"/>
    </location>
</feature>
<organism evidence="2 3">
    <name type="scientific">Araneus ventricosus</name>
    <name type="common">Orbweaver spider</name>
    <name type="synonym">Epeira ventricosa</name>
    <dbReference type="NCBI Taxonomy" id="182803"/>
    <lineage>
        <taxon>Eukaryota</taxon>
        <taxon>Metazoa</taxon>
        <taxon>Ecdysozoa</taxon>
        <taxon>Arthropoda</taxon>
        <taxon>Chelicerata</taxon>
        <taxon>Arachnida</taxon>
        <taxon>Araneae</taxon>
        <taxon>Araneomorphae</taxon>
        <taxon>Entelegynae</taxon>
        <taxon>Araneoidea</taxon>
        <taxon>Araneidae</taxon>
        <taxon>Araneus</taxon>
    </lineage>
</organism>
<evidence type="ECO:0000313" key="2">
    <source>
        <dbReference type="EMBL" id="GBM35978.1"/>
    </source>
</evidence>
<proteinExistence type="predicted"/>
<name>A0A4Y2F5X4_ARAVE</name>
<gene>
    <name evidence="2" type="ORF">AVEN_110772_1</name>
</gene>
<dbReference type="Proteomes" id="UP000499080">
    <property type="component" value="Unassembled WGS sequence"/>
</dbReference>
<dbReference type="EMBL" id="BGPR01172556">
    <property type="protein sequence ID" value="GBM35978.1"/>
    <property type="molecule type" value="Genomic_DNA"/>
</dbReference>
<comment type="caution">
    <text evidence="2">The sequence shown here is derived from an EMBL/GenBank/DDBJ whole genome shotgun (WGS) entry which is preliminary data.</text>
</comment>
<keyword evidence="3" id="KW-1185">Reference proteome</keyword>
<accession>A0A4Y2F5X4</accession>
<protein>
    <recommendedName>
        <fullName evidence="1">Transposable element P transposase-like GTP-binding insertion domain-containing protein</fullName>
    </recommendedName>
</protein>
<sequence length="125" mass="14503">MYDPPYLLKSVRNNLKNNGIYYEDTSIGKTPRTVFANWKHIEELYDMDSKDVLSHSVAAALNLYVAAQRNESNAIDTAGFLKKMDKLFDTFNSRTLKHQKKELCAVTKNSCHVEIWKEMIVWIKT</sequence>
<evidence type="ECO:0000259" key="1">
    <source>
        <dbReference type="Pfam" id="PF21788"/>
    </source>
</evidence>
<dbReference type="OrthoDB" id="7698710at2759"/>
<evidence type="ECO:0000313" key="3">
    <source>
        <dbReference type="Proteomes" id="UP000499080"/>
    </source>
</evidence>
<dbReference type="AlphaFoldDB" id="A0A4Y2F5X4"/>
<reference evidence="2 3" key="1">
    <citation type="journal article" date="2019" name="Sci. Rep.">
        <title>Orb-weaving spider Araneus ventricosus genome elucidates the spidroin gene catalogue.</title>
        <authorList>
            <person name="Kono N."/>
            <person name="Nakamura H."/>
            <person name="Ohtoshi R."/>
            <person name="Moran D.A.P."/>
            <person name="Shinohara A."/>
            <person name="Yoshida Y."/>
            <person name="Fujiwara M."/>
            <person name="Mori M."/>
            <person name="Tomita M."/>
            <person name="Arakawa K."/>
        </authorList>
    </citation>
    <scope>NUCLEOTIDE SEQUENCE [LARGE SCALE GENOMIC DNA]</scope>
</reference>
<dbReference type="InterPro" id="IPR048366">
    <property type="entry name" value="TNP-like_GBD"/>
</dbReference>